<dbReference type="Pfam" id="PF01344">
    <property type="entry name" value="Kelch_1"/>
    <property type="match status" value="1"/>
</dbReference>
<sequence>MSNLYEKLPCKEGSRPYKCVEFGTKVSLKLNNLRKDGRFCDIDLISGSTKVKKTGRGALVSLAAEPRARSRRVLLVAGGSCHANSVLPSFVSDNILSTNTWEEVASLRQARAGCAAGAADGVLVAAGGDSESDDGDRAFYRARTTLASVEVYEPAENAWRSAPSLPHVRAEAGAALL</sequence>
<reference evidence="2 3" key="1">
    <citation type="journal article" date="2015" name="Nat. Commun.">
        <title>Outbred genome sequencing and CRISPR/Cas9 gene editing in butterflies.</title>
        <authorList>
            <person name="Li X."/>
            <person name="Fan D."/>
            <person name="Zhang W."/>
            <person name="Liu G."/>
            <person name="Zhang L."/>
            <person name="Zhao L."/>
            <person name="Fang X."/>
            <person name="Chen L."/>
            <person name="Dong Y."/>
            <person name="Chen Y."/>
            <person name="Ding Y."/>
            <person name="Zhao R."/>
            <person name="Feng M."/>
            <person name="Zhu Y."/>
            <person name="Feng Y."/>
            <person name="Jiang X."/>
            <person name="Zhu D."/>
            <person name="Xiang H."/>
            <person name="Feng X."/>
            <person name="Li S."/>
            <person name="Wang J."/>
            <person name="Zhang G."/>
            <person name="Kronforst M.R."/>
            <person name="Wang W."/>
        </authorList>
    </citation>
    <scope>NUCLEOTIDE SEQUENCE [LARGE SCALE GENOMIC DNA]</scope>
    <source>
        <strain evidence="2">Ya'a_city_454_Px</strain>
        <tissue evidence="2">Whole body</tissue>
    </source>
</reference>
<dbReference type="Proteomes" id="UP000053268">
    <property type="component" value="Unassembled WGS sequence"/>
</dbReference>
<dbReference type="InterPro" id="IPR015915">
    <property type="entry name" value="Kelch-typ_b-propeller"/>
</dbReference>
<dbReference type="SUPFAM" id="SSF117281">
    <property type="entry name" value="Kelch motif"/>
    <property type="match status" value="1"/>
</dbReference>
<keyword evidence="3" id="KW-1185">Reference proteome</keyword>
<evidence type="ECO:0000256" key="1">
    <source>
        <dbReference type="ARBA" id="ARBA00022441"/>
    </source>
</evidence>
<accession>A0A194PFI2</accession>
<protein>
    <submittedName>
        <fullName evidence="2">Actin-binding protein IPP</fullName>
    </submittedName>
</protein>
<keyword evidence="1" id="KW-0880">Kelch repeat</keyword>
<dbReference type="EMBL" id="KQ459606">
    <property type="protein sequence ID" value="KPI91459.1"/>
    <property type="molecule type" value="Genomic_DNA"/>
</dbReference>
<dbReference type="SMART" id="SM00612">
    <property type="entry name" value="Kelch"/>
    <property type="match status" value="2"/>
</dbReference>
<evidence type="ECO:0000313" key="3">
    <source>
        <dbReference type="Proteomes" id="UP000053268"/>
    </source>
</evidence>
<dbReference type="PANTHER" id="PTHR45632">
    <property type="entry name" value="LD33804P"/>
    <property type="match status" value="1"/>
</dbReference>
<dbReference type="InterPro" id="IPR006652">
    <property type="entry name" value="Kelch_1"/>
</dbReference>
<name>A0A194PFI2_PAPXU</name>
<proteinExistence type="predicted"/>
<dbReference type="AlphaFoldDB" id="A0A194PFI2"/>
<organism evidence="2 3">
    <name type="scientific">Papilio xuthus</name>
    <name type="common">Asian swallowtail butterfly</name>
    <dbReference type="NCBI Taxonomy" id="66420"/>
    <lineage>
        <taxon>Eukaryota</taxon>
        <taxon>Metazoa</taxon>
        <taxon>Ecdysozoa</taxon>
        <taxon>Arthropoda</taxon>
        <taxon>Hexapoda</taxon>
        <taxon>Insecta</taxon>
        <taxon>Pterygota</taxon>
        <taxon>Neoptera</taxon>
        <taxon>Endopterygota</taxon>
        <taxon>Lepidoptera</taxon>
        <taxon>Glossata</taxon>
        <taxon>Ditrysia</taxon>
        <taxon>Papilionoidea</taxon>
        <taxon>Papilionidae</taxon>
        <taxon>Papilioninae</taxon>
        <taxon>Papilio</taxon>
    </lineage>
</organism>
<gene>
    <name evidence="2" type="ORF">RR46_14963</name>
</gene>
<dbReference type="PANTHER" id="PTHR45632:SF17">
    <property type="entry name" value="KELCH-LIKE PROTEIN 31"/>
    <property type="match status" value="1"/>
</dbReference>
<dbReference type="Gene3D" id="2.120.10.80">
    <property type="entry name" value="Kelch-type beta propeller"/>
    <property type="match status" value="1"/>
</dbReference>
<dbReference type="STRING" id="66420.A0A194PFI2"/>
<evidence type="ECO:0000313" key="2">
    <source>
        <dbReference type="EMBL" id="KPI91459.1"/>
    </source>
</evidence>